<dbReference type="AlphaFoldDB" id="A0A4R6YU89"/>
<evidence type="ECO:0000313" key="2">
    <source>
        <dbReference type="Proteomes" id="UP000295293"/>
    </source>
</evidence>
<reference evidence="1 2" key="1">
    <citation type="submission" date="2019-03" db="EMBL/GenBank/DDBJ databases">
        <title>Genomic Encyclopedia of Type Strains, Phase IV (KMG-IV): sequencing the most valuable type-strain genomes for metagenomic binning, comparative biology and taxonomic classification.</title>
        <authorList>
            <person name="Goeker M."/>
        </authorList>
    </citation>
    <scope>NUCLEOTIDE SEQUENCE [LARGE SCALE GENOMIC DNA]</scope>
    <source>
        <strain evidence="1 2">DSM 21667</strain>
    </source>
</reference>
<gene>
    <name evidence="1" type="ORF">DFR29_10979</name>
</gene>
<dbReference type="Proteomes" id="UP000295293">
    <property type="component" value="Unassembled WGS sequence"/>
</dbReference>
<organism evidence="1 2">
    <name type="scientific">Tahibacter aquaticus</name>
    <dbReference type="NCBI Taxonomy" id="520092"/>
    <lineage>
        <taxon>Bacteria</taxon>
        <taxon>Pseudomonadati</taxon>
        <taxon>Pseudomonadota</taxon>
        <taxon>Gammaproteobacteria</taxon>
        <taxon>Lysobacterales</taxon>
        <taxon>Rhodanobacteraceae</taxon>
        <taxon>Tahibacter</taxon>
    </lineage>
</organism>
<evidence type="ECO:0000313" key="1">
    <source>
        <dbReference type="EMBL" id="TDR42023.1"/>
    </source>
</evidence>
<sequence length="535" mass="56334">MAIDGPHACRFAVTEKAAHGHAVQFAAADFASPPQPRDVSLHACCFPTMQGNQGNSMLTPGFAIKNETIWPLQISLSQVGPLYFDVIQPGQSFVRDTGAVWFTLKAAIFLDEKDRITNWDAVKPVLFVVGAAILALSTAGAAGFASGPAAAAMLAADVVSAGLVDLASGSVLPAVTAAATLAGAGFSRTAVMVVDGHVIDRRRELTPAAQAALENVFSIGNISLTSGGCYAGPPWPFRRELTPLRITGGPTFRRVPGKDQVELVAGRLQIDSPPPPAAYGVFSLQTGTALVAGDGNYRFVLASNRDLVAIKTGNTGSGGTEIHILSADSGYRQFSVQTATALGPVDRNWEFGIAPNRDVFAIHKNNTGSGTTEVHVLSAAHGYKTFALQSRTALAPTDGSWAFAIAHNRDVVAIKKSATGTGMTEVHILAASANYQVFAIQAGTALHMTDDRWTFDIARNGDIFAFMKNGAGSGTCELHILAAQANYRQFAIQTKTALHEIDDTWSLRVSGDRDVFAIRKAGGTSNSTEVHVMKG</sequence>
<name>A0A4R6YU89_9GAMM</name>
<proteinExistence type="predicted"/>
<keyword evidence="2" id="KW-1185">Reference proteome</keyword>
<accession>A0A4R6YU89</accession>
<protein>
    <submittedName>
        <fullName evidence="1">Uncharacterized protein</fullName>
    </submittedName>
</protein>
<comment type="caution">
    <text evidence="1">The sequence shown here is derived from an EMBL/GenBank/DDBJ whole genome shotgun (WGS) entry which is preliminary data.</text>
</comment>
<dbReference type="EMBL" id="SNZH01000009">
    <property type="protein sequence ID" value="TDR42023.1"/>
    <property type="molecule type" value="Genomic_DNA"/>
</dbReference>